<feature type="DNA-binding region" description="H-T-H motif" evidence="4">
    <location>
        <begin position="37"/>
        <end position="56"/>
    </location>
</feature>
<dbReference type="Proteomes" id="UP000255169">
    <property type="component" value="Unassembled WGS sequence"/>
</dbReference>
<dbReference type="PROSITE" id="PS50977">
    <property type="entry name" value="HTH_TETR_2"/>
    <property type="match status" value="1"/>
</dbReference>
<dbReference type="SUPFAM" id="SSF48498">
    <property type="entry name" value="Tetracyclin repressor-like, C-terminal domain"/>
    <property type="match status" value="1"/>
</dbReference>
<organism evidence="6">
    <name type="scientific">Yersinia ruckeri</name>
    <dbReference type="NCBI Taxonomy" id="29486"/>
    <lineage>
        <taxon>Bacteria</taxon>
        <taxon>Pseudomonadati</taxon>
        <taxon>Pseudomonadota</taxon>
        <taxon>Gammaproteobacteria</taxon>
        <taxon>Enterobacterales</taxon>
        <taxon>Yersiniaceae</taxon>
        <taxon>Yersinia</taxon>
    </lineage>
</organism>
<accession>A0A085U5M5</accession>
<evidence type="ECO:0000313" key="7">
    <source>
        <dbReference type="EMBL" id="SUP99789.1"/>
    </source>
</evidence>
<dbReference type="eggNOG" id="COG1309">
    <property type="taxonomic scope" value="Bacteria"/>
</dbReference>
<dbReference type="PATRIC" id="fig|29486.44.peg.2446"/>
<dbReference type="EMBL" id="UHJG01000001">
    <property type="protein sequence ID" value="SUP99789.1"/>
    <property type="molecule type" value="Genomic_DNA"/>
</dbReference>
<evidence type="ECO:0000313" key="6">
    <source>
        <dbReference type="EMBL" id="CEK26838.1"/>
    </source>
</evidence>
<sequence length="212" mass="23918">MIENNNKKAGRPQKFDREQVLDKLLHLFWLQGYEGTSIAEIVKVAGINPPTLYASFGSKEQVFSLVMERYISTYMSPVIASIEEPGLSVLAKLELFLNRFIEVITQPDYPHGCMLLFELFTYHKKPSETFTRLRASGQAFFAALCALIERGIANKEIHTMGTAQETAILILTFEKGLAMQSKAGTGRDTLLHISHQFTQMLSINSKNRLKDD</sequence>
<dbReference type="InterPro" id="IPR001647">
    <property type="entry name" value="HTH_TetR"/>
</dbReference>
<protein>
    <submittedName>
        <fullName evidence="7">Mycofactocin system transcriptional regulator</fullName>
    </submittedName>
    <submittedName>
        <fullName evidence="6">Transcriptional regulator, TetR family</fullName>
    </submittedName>
</protein>
<dbReference type="PANTHER" id="PTHR47506">
    <property type="entry name" value="TRANSCRIPTIONAL REGULATORY PROTEIN"/>
    <property type="match status" value="1"/>
</dbReference>
<evidence type="ECO:0000256" key="3">
    <source>
        <dbReference type="ARBA" id="ARBA00023163"/>
    </source>
</evidence>
<dbReference type="AlphaFoldDB" id="A0A085U5M5"/>
<dbReference type="InterPro" id="IPR009057">
    <property type="entry name" value="Homeodomain-like_sf"/>
</dbReference>
<evidence type="ECO:0000259" key="5">
    <source>
        <dbReference type="PROSITE" id="PS50977"/>
    </source>
</evidence>
<dbReference type="GeneID" id="66878808"/>
<proteinExistence type="predicted"/>
<dbReference type="InterPro" id="IPR011075">
    <property type="entry name" value="TetR_C"/>
</dbReference>
<evidence type="ECO:0000313" key="8">
    <source>
        <dbReference type="Proteomes" id="UP000255169"/>
    </source>
</evidence>
<dbReference type="RefSeq" id="WP_004720150.1">
    <property type="nucleotide sequence ID" value="NZ_CABIHR010000029.1"/>
</dbReference>
<dbReference type="GO" id="GO:0003677">
    <property type="term" value="F:DNA binding"/>
    <property type="evidence" value="ECO:0007669"/>
    <property type="project" value="UniProtKB-UniRule"/>
</dbReference>
<dbReference type="Pfam" id="PF00440">
    <property type="entry name" value="TetR_N"/>
    <property type="match status" value="1"/>
</dbReference>
<dbReference type="PRINTS" id="PR00455">
    <property type="entry name" value="HTHTETR"/>
</dbReference>
<dbReference type="STRING" id="29486.UGYR_15070"/>
<name>A0A085U5M5_YERRU</name>
<keyword evidence="1" id="KW-0805">Transcription regulation</keyword>
<dbReference type="Pfam" id="PF16925">
    <property type="entry name" value="TetR_C_13"/>
    <property type="match status" value="1"/>
</dbReference>
<dbReference type="Gene3D" id="1.10.10.60">
    <property type="entry name" value="Homeodomain-like"/>
    <property type="match status" value="1"/>
</dbReference>
<dbReference type="KEGG" id="yrb:UGYR_15070"/>
<keyword evidence="3" id="KW-0804">Transcription</keyword>
<keyword evidence="2 4" id="KW-0238">DNA-binding</keyword>
<dbReference type="PANTHER" id="PTHR47506:SF1">
    <property type="entry name" value="HTH-TYPE TRANSCRIPTIONAL REGULATOR YJDC"/>
    <property type="match status" value="1"/>
</dbReference>
<dbReference type="SUPFAM" id="SSF46689">
    <property type="entry name" value="Homeodomain-like"/>
    <property type="match status" value="1"/>
</dbReference>
<keyword evidence="8" id="KW-1185">Reference proteome</keyword>
<evidence type="ECO:0000256" key="1">
    <source>
        <dbReference type="ARBA" id="ARBA00023015"/>
    </source>
</evidence>
<feature type="domain" description="HTH tetR-type" evidence="5">
    <location>
        <begin position="14"/>
        <end position="74"/>
    </location>
</feature>
<evidence type="ECO:0000256" key="4">
    <source>
        <dbReference type="PROSITE-ProRule" id="PRU00335"/>
    </source>
</evidence>
<dbReference type="InterPro" id="IPR036271">
    <property type="entry name" value="Tet_transcr_reg_TetR-rel_C_sf"/>
</dbReference>
<reference evidence="7 8" key="2">
    <citation type="submission" date="2018-06" db="EMBL/GenBank/DDBJ databases">
        <authorList>
            <consortium name="Pathogen Informatics"/>
            <person name="Doyle S."/>
        </authorList>
    </citation>
    <scope>NUCLEOTIDE SEQUENCE [LARGE SCALE GENOMIC DNA]</scope>
    <source>
        <strain evidence="7 8">NCTC10476</strain>
    </source>
</reference>
<dbReference type="Gene3D" id="1.10.357.10">
    <property type="entry name" value="Tetracycline Repressor, domain 2"/>
    <property type="match status" value="1"/>
</dbReference>
<dbReference type="EMBL" id="LN681231">
    <property type="protein sequence ID" value="CEK26838.1"/>
    <property type="molecule type" value="Genomic_DNA"/>
</dbReference>
<dbReference type="OrthoDB" id="270177at2"/>
<evidence type="ECO:0000256" key="2">
    <source>
        <dbReference type="ARBA" id="ARBA00023125"/>
    </source>
</evidence>
<reference evidence="6" key="1">
    <citation type="journal article" date="2015" name="Genome Announc.">
        <title>Complete Genome Sequence of Yersinia ruckeri Strain CSF007-82, Etiologic Agent of Red Mouth Disease in Salmonid Fish.</title>
        <authorList>
            <person name="Nelson M.C."/>
            <person name="LaPatra S.E."/>
            <person name="Welch T.J."/>
            <person name="Graf J."/>
        </authorList>
    </citation>
    <scope>NUCLEOTIDE SEQUENCE</scope>
    <source>
        <strain evidence="6">CSF007-82</strain>
    </source>
</reference>
<gene>
    <name evidence="6" type="ORF">CSF007_5355</name>
    <name evidence="7" type="ORF">NCTC10476_01041</name>
</gene>